<dbReference type="AlphaFoldDB" id="A0A2U9CAB2"/>
<name>A0A2U9CAB2_SCOMX</name>
<accession>A0A2U9CAB2</accession>
<reference evidence="1 2" key="1">
    <citation type="submission" date="2017-12" db="EMBL/GenBank/DDBJ databases">
        <title>Integrating genomic resources of turbot (Scophthalmus maximus) in depth evaluation of genetic and physical mapping variation across individuals.</title>
        <authorList>
            <person name="Martinez P."/>
        </authorList>
    </citation>
    <scope>NUCLEOTIDE SEQUENCE [LARGE SCALE GENOMIC DNA]</scope>
</reference>
<dbReference type="Proteomes" id="UP000246464">
    <property type="component" value="Chromosome 14"/>
</dbReference>
<protein>
    <submittedName>
        <fullName evidence="1">Uncharacterized protein</fullName>
    </submittedName>
</protein>
<evidence type="ECO:0000313" key="1">
    <source>
        <dbReference type="EMBL" id="AWP12706.1"/>
    </source>
</evidence>
<gene>
    <name evidence="1" type="ORF">SMAX5B_021648</name>
</gene>
<dbReference type="EMBL" id="CP026256">
    <property type="protein sequence ID" value="AWP12706.1"/>
    <property type="molecule type" value="Genomic_DNA"/>
</dbReference>
<organism evidence="1 2">
    <name type="scientific">Scophthalmus maximus</name>
    <name type="common">Turbot</name>
    <name type="synonym">Psetta maxima</name>
    <dbReference type="NCBI Taxonomy" id="52904"/>
    <lineage>
        <taxon>Eukaryota</taxon>
        <taxon>Metazoa</taxon>
        <taxon>Chordata</taxon>
        <taxon>Craniata</taxon>
        <taxon>Vertebrata</taxon>
        <taxon>Euteleostomi</taxon>
        <taxon>Actinopterygii</taxon>
        <taxon>Neopterygii</taxon>
        <taxon>Teleostei</taxon>
        <taxon>Neoteleostei</taxon>
        <taxon>Acanthomorphata</taxon>
        <taxon>Carangaria</taxon>
        <taxon>Pleuronectiformes</taxon>
        <taxon>Pleuronectoidei</taxon>
        <taxon>Scophthalmidae</taxon>
        <taxon>Scophthalmus</taxon>
    </lineage>
</organism>
<keyword evidence="2" id="KW-1185">Reference proteome</keyword>
<evidence type="ECO:0000313" key="2">
    <source>
        <dbReference type="Proteomes" id="UP000246464"/>
    </source>
</evidence>
<proteinExistence type="predicted"/>
<sequence length="88" mass="10233">MHMKMDEELHLLVIYAETHEGGEEYEAGCVVIELRRRDRARTIIGTPAGDQHLGVERRERGTSQQMVTLQQHFSRFYTVKSIFRSGEL</sequence>